<keyword evidence="3" id="KW-1185">Reference proteome</keyword>
<dbReference type="PROSITE" id="PS00284">
    <property type="entry name" value="SERPIN"/>
    <property type="match status" value="1"/>
</dbReference>
<evidence type="ECO:0000313" key="4">
    <source>
        <dbReference type="RefSeq" id="XP_004700029.1"/>
    </source>
</evidence>
<feature type="domain" description="Serpin" evidence="2">
    <location>
        <begin position="13"/>
        <end position="375"/>
    </location>
</feature>
<evidence type="ECO:0000313" key="3">
    <source>
        <dbReference type="Proteomes" id="UP000694863"/>
    </source>
</evidence>
<dbReference type="CDD" id="cd19956">
    <property type="entry name" value="serpinB"/>
    <property type="match status" value="1"/>
</dbReference>
<protein>
    <submittedName>
        <fullName evidence="4">Serpin B9</fullName>
    </submittedName>
</protein>
<dbReference type="Gene3D" id="3.30.497.10">
    <property type="entry name" value="Antithrombin, subunit I, domain 2"/>
    <property type="match status" value="1"/>
</dbReference>
<dbReference type="SMART" id="SM00093">
    <property type="entry name" value="SERPIN"/>
    <property type="match status" value="1"/>
</dbReference>
<dbReference type="PANTHER" id="PTHR11461:SF350">
    <property type="entry name" value="SERPIN B9"/>
    <property type="match status" value="1"/>
</dbReference>
<dbReference type="RefSeq" id="XP_045154153.1">
    <property type="nucleotide sequence ID" value="XM_045298218.1"/>
</dbReference>
<proteinExistence type="inferred from homology"/>
<dbReference type="InterPro" id="IPR023796">
    <property type="entry name" value="Serpin_dom"/>
</dbReference>
<dbReference type="GeneID" id="101662097"/>
<reference evidence="4" key="1">
    <citation type="submission" date="2025-08" db="UniProtKB">
        <authorList>
            <consortium name="RefSeq"/>
        </authorList>
    </citation>
    <scope>IDENTIFICATION</scope>
</reference>
<dbReference type="Pfam" id="PF00079">
    <property type="entry name" value="Serpin"/>
    <property type="match status" value="1"/>
</dbReference>
<dbReference type="InterPro" id="IPR042185">
    <property type="entry name" value="Serpin_sf_2"/>
</dbReference>
<gene>
    <name evidence="4" type="primary">LOC101662097</name>
</gene>
<sequence>MDTLSEANGTFAISLLKLLCQANPSGNVFFSPLSISSALAMVFLGTKGDTAAQIAQALSLNAEKDLHQGFQLILTDMNKPGTQYRLSIANGLFGDETCDILSTFQETCLQFYQAKLEQLSFATAADKSRKHINSWVSKKTDGKIQELLPRNSVGPQTSLVLINAIYFKGRWDEEFNKAHTRTMPFKINQMERRPVQMMFQEGTFKITYIEEVQAQILEMPYVGKELSMVILLPDANVDLRTVEKDLTFENFAAWTKPECRRSTEVEVLLPRFRLEENYDMDSVLQTLGVVDVFHQGKADFSAMSARADLFLSKFVHKSFVEVTEEGTEAAAASGMMLMGCCFVDKPRFCADRPFLFFIRHNKTNSLLFCGRFASP</sequence>
<dbReference type="InterPro" id="IPR000215">
    <property type="entry name" value="Serpin_fam"/>
</dbReference>
<dbReference type="InterPro" id="IPR000240">
    <property type="entry name" value="Serpin_B9/Maspin"/>
</dbReference>
<dbReference type="Proteomes" id="UP000694863">
    <property type="component" value="Unplaced"/>
</dbReference>
<dbReference type="InterPro" id="IPR023795">
    <property type="entry name" value="Serpin_CS"/>
</dbReference>
<dbReference type="InterPro" id="IPR042178">
    <property type="entry name" value="Serpin_sf_1"/>
</dbReference>
<comment type="similarity">
    <text evidence="1">Belongs to the serpin family. Ov-serpin subfamily.</text>
</comment>
<dbReference type="InterPro" id="IPR036186">
    <property type="entry name" value="Serpin_sf"/>
</dbReference>
<name>A0ABM0IHA8_ECHTE</name>
<dbReference type="SUPFAM" id="SSF56574">
    <property type="entry name" value="Serpins"/>
    <property type="match status" value="1"/>
</dbReference>
<dbReference type="Gene3D" id="2.30.39.10">
    <property type="entry name" value="Alpha-1-antitrypsin, domain 1"/>
    <property type="match status" value="1"/>
</dbReference>
<accession>A0ABM0IHA8</accession>
<evidence type="ECO:0000256" key="1">
    <source>
        <dbReference type="ARBA" id="ARBA00006426"/>
    </source>
</evidence>
<dbReference type="PRINTS" id="PR00676">
    <property type="entry name" value="MASPIN"/>
</dbReference>
<dbReference type="RefSeq" id="XP_004700029.1">
    <property type="nucleotide sequence ID" value="XM_004699972.4"/>
</dbReference>
<dbReference type="PANTHER" id="PTHR11461">
    <property type="entry name" value="SERINE PROTEASE INHIBITOR, SERPIN"/>
    <property type="match status" value="1"/>
</dbReference>
<organism evidence="3 4">
    <name type="scientific">Echinops telfairi</name>
    <name type="common">Lesser hedgehog tenrec</name>
    <dbReference type="NCBI Taxonomy" id="9371"/>
    <lineage>
        <taxon>Eukaryota</taxon>
        <taxon>Metazoa</taxon>
        <taxon>Chordata</taxon>
        <taxon>Craniata</taxon>
        <taxon>Vertebrata</taxon>
        <taxon>Euteleostomi</taxon>
        <taxon>Mammalia</taxon>
        <taxon>Eutheria</taxon>
        <taxon>Afrotheria</taxon>
        <taxon>Tenrecidae</taxon>
        <taxon>Tenrecinae</taxon>
        <taxon>Echinops</taxon>
    </lineage>
</organism>
<evidence type="ECO:0000259" key="2">
    <source>
        <dbReference type="SMART" id="SM00093"/>
    </source>
</evidence>